<evidence type="ECO:0000313" key="2">
    <source>
        <dbReference type="EMBL" id="OBZ74314.1"/>
    </source>
</evidence>
<accession>A0A1C7MH23</accession>
<dbReference type="AlphaFoldDB" id="A0A1C7MH23"/>
<dbReference type="Proteomes" id="UP000092993">
    <property type="component" value="Unassembled WGS sequence"/>
</dbReference>
<gene>
    <name evidence="2" type="ORF">A0H81_05559</name>
</gene>
<proteinExistence type="predicted"/>
<keyword evidence="3" id="KW-1185">Reference proteome</keyword>
<dbReference type="EMBL" id="LUGG01000005">
    <property type="protein sequence ID" value="OBZ74314.1"/>
    <property type="molecule type" value="Genomic_DNA"/>
</dbReference>
<feature type="region of interest" description="Disordered" evidence="1">
    <location>
        <begin position="1"/>
        <end position="29"/>
    </location>
</feature>
<evidence type="ECO:0000256" key="1">
    <source>
        <dbReference type="SAM" id="MobiDB-lite"/>
    </source>
</evidence>
<name>A0A1C7MH23_GRIFR</name>
<reference evidence="2 3" key="1">
    <citation type="submission" date="2016-03" db="EMBL/GenBank/DDBJ databases">
        <title>Whole genome sequencing of Grifola frondosa 9006-11.</title>
        <authorList>
            <person name="Min B."/>
            <person name="Park H."/>
            <person name="Kim J.-G."/>
            <person name="Cho H."/>
            <person name="Oh Y.-L."/>
            <person name="Kong W.-S."/>
            <person name="Choi I.-G."/>
        </authorList>
    </citation>
    <scope>NUCLEOTIDE SEQUENCE [LARGE SCALE GENOMIC DNA]</scope>
    <source>
        <strain evidence="2 3">9006-11</strain>
    </source>
</reference>
<organism evidence="2 3">
    <name type="scientific">Grifola frondosa</name>
    <name type="common">Maitake</name>
    <name type="synonym">Polyporus frondosus</name>
    <dbReference type="NCBI Taxonomy" id="5627"/>
    <lineage>
        <taxon>Eukaryota</taxon>
        <taxon>Fungi</taxon>
        <taxon>Dikarya</taxon>
        <taxon>Basidiomycota</taxon>
        <taxon>Agaricomycotina</taxon>
        <taxon>Agaricomycetes</taxon>
        <taxon>Polyporales</taxon>
        <taxon>Grifolaceae</taxon>
        <taxon>Grifola</taxon>
    </lineage>
</organism>
<protein>
    <submittedName>
        <fullName evidence="2">Uncharacterized protein</fullName>
    </submittedName>
</protein>
<sequence length="156" mass="17937">MNQEGQALPSAPSAPSAPSVPPSVPTRHLNPKRRRPVWIHKAYGLVFYDDWLLEKAIEMFGEAEVDADSELRSGQCMMLKTDDCEYVWRRTNFRVVRDGTTWRGCVSLAENNTLGLDPKMPPPEVIKKLFRRFCLLYARLVEFCHLVYVNNVKDKP</sequence>
<evidence type="ECO:0000313" key="3">
    <source>
        <dbReference type="Proteomes" id="UP000092993"/>
    </source>
</evidence>
<comment type="caution">
    <text evidence="2">The sequence shown here is derived from an EMBL/GenBank/DDBJ whole genome shotgun (WGS) entry which is preliminary data.</text>
</comment>